<dbReference type="Pfam" id="PF06407">
    <property type="entry name" value="BDV_P40"/>
    <property type="match status" value="1"/>
</dbReference>
<protein>
    <submittedName>
        <fullName evidence="1">Nucleoprotein</fullName>
    </submittedName>
</protein>
<organism evidence="1">
    <name type="scientific">little skate bornavirus</name>
    <dbReference type="NCBI Taxonomy" id="3055759"/>
    <lineage>
        <taxon>Viruses</taxon>
        <taxon>Riboviria</taxon>
        <taxon>Orthornavirae</taxon>
        <taxon>Negarnaviricota</taxon>
        <taxon>Haploviricotina</taxon>
        <taxon>Monjiviricetes</taxon>
        <taxon>Mononegavirales</taxon>
        <taxon>Bornaviridae</taxon>
        <taxon>Cartilovirus</taxon>
        <taxon>Cartilovirus plani</taxon>
    </lineage>
</organism>
<dbReference type="InterPro" id="IPR009441">
    <property type="entry name" value="P40_nucleoprot_BD-vir"/>
</dbReference>
<reference evidence="1" key="1">
    <citation type="journal article" date="2023" name="bioRxiv">
        <title>Diving Deep into Fish Bornaviruses: Uncovering Hidden Diversity and Transcriptional Strategies through Comprehensive Data Mining.</title>
        <authorList>
            <person name="Eshak M."/>
            <person name="Rubbenstroth D."/>
            <person name="Beer M."/>
            <person name="Pfaff F."/>
        </authorList>
    </citation>
    <scope>NUCLEOTIDE SEQUENCE</scope>
    <source>
        <strain evidence="1">AoL</strain>
    </source>
</reference>
<proteinExistence type="predicted"/>
<sequence>MVNSLEFGECEDAAIVVPADRKVRARVVLAYLKDPQKWAEATSGGHVSLLLALILVVFPMLETIFDKYFHEDRKKDISLEGQSVRAQWVTDEKDPVWTTELTTLCYRVFMTVMFRAIKPSSTNPDKQVGKRLSAALAASGRRSTDIVPLPTHIATEEGGRWLCANSYERLILIELFNTAPVQFGKLGNACIEQLRLIASFANMTPVTNMYTFCTSGLTAAIMLPGVGTEASLFMDVYTELQHLYGVQFPYMKVLSLEGHDRLNSSNFPNLSTVATQYLKETDSTMAGYAAKRSPLCKLSDATISAASKKPPLKRASCSQNDRSGIKRVCGVNDVDLDSATPTTVPAGNILEALKELLQGGGSMTY</sequence>
<dbReference type="InterPro" id="IPR036260">
    <property type="entry name" value="P40_nucleoprot_sf_BD-vir"/>
</dbReference>
<evidence type="ECO:0000313" key="1">
    <source>
        <dbReference type="EMBL" id="DBA13176.1"/>
    </source>
</evidence>
<gene>
    <name evidence="1" type="primary">N</name>
</gene>
<dbReference type="Gene3D" id="1.10.3050.10">
    <property type="entry name" value="borna disease virus nucleoprotein, domain 2"/>
    <property type="match status" value="1"/>
</dbReference>
<accession>A0AA48SFL3</accession>
<dbReference type="InterPro" id="IPR015970">
    <property type="entry name" value="P40_nucleoprot_sub2_BD-vir"/>
</dbReference>
<dbReference type="SUPFAM" id="SSF101399">
    <property type="entry name" value="P40 nucleoprotein"/>
    <property type="match status" value="1"/>
</dbReference>
<name>A0AA48SFL3_9MONO</name>
<dbReference type="EMBL" id="BK063518">
    <property type="protein sequence ID" value="DBA13176.1"/>
    <property type="molecule type" value="Viral_cRNA"/>
</dbReference>